<dbReference type="Gene3D" id="1.25.40.390">
    <property type="match status" value="1"/>
</dbReference>
<evidence type="ECO:0000313" key="7">
    <source>
        <dbReference type="EMBL" id="EJX11061.1"/>
    </source>
</evidence>
<dbReference type="InterPro" id="IPR011990">
    <property type="entry name" value="TPR-like_helical_dom_sf"/>
</dbReference>
<dbReference type="Pfam" id="PF07980">
    <property type="entry name" value="SusD_RagB"/>
    <property type="match status" value="1"/>
</dbReference>
<comment type="caution">
    <text evidence="7">The sequence shown here is derived from an EMBL/GenBank/DDBJ whole genome shotgun (WGS) entry which is preliminary data.</text>
</comment>
<dbReference type="InterPro" id="IPR012944">
    <property type="entry name" value="SusD_RagB_dom"/>
</dbReference>
<dbReference type="AlphaFoldDB" id="J9DDK8"/>
<evidence type="ECO:0000256" key="2">
    <source>
        <dbReference type="ARBA" id="ARBA00022729"/>
    </source>
</evidence>
<dbReference type="EMBL" id="AMCI01000006">
    <property type="protein sequence ID" value="EJX11061.1"/>
    <property type="molecule type" value="Genomic_DNA"/>
</dbReference>
<dbReference type="PROSITE" id="PS51257">
    <property type="entry name" value="PROKAR_LIPOPROTEIN"/>
    <property type="match status" value="1"/>
</dbReference>
<protein>
    <submittedName>
        <fullName evidence="7">RagB/SusD domain-containing protein</fullName>
    </submittedName>
</protein>
<gene>
    <name evidence="7" type="ORF">EVA_00258</name>
</gene>
<comment type="subcellular location">
    <subcellularLocation>
        <location evidence="1">Cell outer membrane</location>
    </subcellularLocation>
</comment>
<keyword evidence="2" id="KW-0732">Signal</keyword>
<name>J9DDK8_9ZZZZ</name>
<evidence type="ECO:0000259" key="5">
    <source>
        <dbReference type="Pfam" id="PF07980"/>
    </source>
</evidence>
<feature type="domain" description="SusD-like N-terminal" evidence="6">
    <location>
        <begin position="46"/>
        <end position="225"/>
    </location>
</feature>
<organism evidence="7">
    <name type="scientific">gut metagenome</name>
    <dbReference type="NCBI Taxonomy" id="749906"/>
    <lineage>
        <taxon>unclassified sequences</taxon>
        <taxon>metagenomes</taxon>
        <taxon>organismal metagenomes</taxon>
    </lineage>
</organism>
<dbReference type="SUPFAM" id="SSF48452">
    <property type="entry name" value="TPR-like"/>
    <property type="match status" value="1"/>
</dbReference>
<evidence type="ECO:0000259" key="6">
    <source>
        <dbReference type="Pfam" id="PF14322"/>
    </source>
</evidence>
<keyword evidence="3" id="KW-0472">Membrane</keyword>
<reference evidence="7" key="1">
    <citation type="journal article" date="2012" name="PLoS ONE">
        <title>Gene sets for utilization of primary and secondary nutrition supplies in the distal gut of endangered iberian lynx.</title>
        <authorList>
            <person name="Alcaide M."/>
            <person name="Messina E."/>
            <person name="Richter M."/>
            <person name="Bargiela R."/>
            <person name="Peplies J."/>
            <person name="Huws S.A."/>
            <person name="Newbold C.J."/>
            <person name="Golyshin P.N."/>
            <person name="Simon M.A."/>
            <person name="Lopez G."/>
            <person name="Yakimov M.M."/>
            <person name="Ferrer M."/>
        </authorList>
    </citation>
    <scope>NUCLEOTIDE SEQUENCE</scope>
</reference>
<dbReference type="InterPro" id="IPR033985">
    <property type="entry name" value="SusD-like_N"/>
</dbReference>
<dbReference type="Pfam" id="PF14322">
    <property type="entry name" value="SusD-like_3"/>
    <property type="match status" value="1"/>
</dbReference>
<evidence type="ECO:0000256" key="1">
    <source>
        <dbReference type="ARBA" id="ARBA00004442"/>
    </source>
</evidence>
<feature type="domain" description="RagB/SusD" evidence="5">
    <location>
        <begin position="305"/>
        <end position="547"/>
    </location>
</feature>
<proteinExistence type="predicted"/>
<dbReference type="GO" id="GO:0009279">
    <property type="term" value="C:cell outer membrane"/>
    <property type="evidence" value="ECO:0007669"/>
    <property type="project" value="UniProtKB-SubCell"/>
</dbReference>
<accession>J9DDK8</accession>
<keyword evidence="4" id="KW-0998">Cell outer membrane</keyword>
<sequence>MKKHIIVLLSCVLSASSCSLLELDESTGMSKDEVYSYFKNVKGLTTYIYSQLPGDLGVLDGAMRESASDNSVYVWSDNKVHDFYNNAWNPNNAIDNMWSKCYGAIRSANSFLENYSDEKLNKFQWNDTYKEDIEMARMYREEVRVLRAFYFFELAKRYGAIPLLTRTYGRDEINKVEKASFDDVIAFICKECDETAAVLPVKQSEFYEETGRVTRGTALALKSRALLYAASPLHNVAQDAGRWEQAASAAYSLIKEGWYSLPNIDKDALYNHNGGNEVLKSEQLIFERRNPDSFDFEINNLPISYERGKTGNVPTQNLVDAFQMKDGTDFDWNSGKNPYKNRDPRFYKTVLCNGDKWMGNVIESFEGGKDGEGIDGATTTGYYLRKYMNETVSLNPANEIKKPHHFVIFRYAEILLNYAEAMAEWKDADYTDQEHPISARTALNQVRKAANMPGVTAVGEEFKSCVHRERRVELAFEDHRFWDIRRWKIGDKTNRIYRMKITRNSKGGFDYQKVLLETRLWSDKMNLYPIPQAEYYNNPNLGQNPGW</sequence>
<evidence type="ECO:0000256" key="4">
    <source>
        <dbReference type="ARBA" id="ARBA00023237"/>
    </source>
</evidence>
<evidence type="ECO:0000256" key="3">
    <source>
        <dbReference type="ARBA" id="ARBA00023136"/>
    </source>
</evidence>